<dbReference type="PANTHER" id="PTHR11757">
    <property type="entry name" value="PROTEASE FAMILY S9A OLIGOPEPTIDASE"/>
    <property type="match status" value="1"/>
</dbReference>
<keyword evidence="2" id="KW-0645">Protease</keyword>
<evidence type="ECO:0000256" key="4">
    <source>
        <dbReference type="ARBA" id="ARBA00022825"/>
    </source>
</evidence>
<protein>
    <recommendedName>
        <fullName evidence="6">Proline-specific endopeptidase</fullName>
    </recommendedName>
</protein>
<evidence type="ECO:0000256" key="6">
    <source>
        <dbReference type="ARBA" id="ARBA00081187"/>
    </source>
</evidence>
<dbReference type="SUPFAM" id="SSF50993">
    <property type="entry name" value="Peptidase/esterase 'gauge' domain"/>
    <property type="match status" value="1"/>
</dbReference>
<dbReference type="InterPro" id="IPR002470">
    <property type="entry name" value="Peptidase_S9A"/>
</dbReference>
<keyword evidence="3 9" id="KW-0378">Hydrolase</keyword>
<dbReference type="Pfam" id="PF00326">
    <property type="entry name" value="Peptidase_S9"/>
    <property type="match status" value="1"/>
</dbReference>
<name>A0A840TDS5_9BACT</name>
<reference evidence="9 10" key="1">
    <citation type="submission" date="2020-08" db="EMBL/GenBank/DDBJ databases">
        <title>Genomic Encyclopedia of Type Strains, Phase IV (KMG-IV): sequencing the most valuable type-strain genomes for metagenomic binning, comparative biology and taxonomic classification.</title>
        <authorList>
            <person name="Goeker M."/>
        </authorList>
    </citation>
    <scope>NUCLEOTIDE SEQUENCE [LARGE SCALE GENOMIC DNA]</scope>
    <source>
        <strain evidence="9 10">DSM 105074</strain>
    </source>
</reference>
<evidence type="ECO:0000256" key="5">
    <source>
        <dbReference type="ARBA" id="ARBA00060121"/>
    </source>
</evidence>
<sequence>MTYFDQAAVAPQVPKQEILLTIHNDPRTDPYYWLREKENPAVRAQLEAENTYTEAVLAPVKQFREELFEEMKGRIKEKDESVPVLDGNYWYYSRYEEGMEYPLYARKYVSLDAPEEIMLDLNERATGQGYYDATFPDISDDETVAAIGEDTLSRRLYTLRFRNLTTGEWYPDVIPNTEGGHYAWAADNRHVFYIRKDEDTLLGYQVWRHELGTDVHEDVLLYEEADDQYYLALYRMKSKKYLALVADHNGVATEYRLLKAAEPQGTLEVVIPRQRGHEYSLEHVEGTFYLLTNHGGAENFRLVQVPEATAEVGDVAHWQEIIPHRPDVYLEGLEAFRDFLVVQERREGLLHLRVRALATGEEHYLNFGEPAYTAYLSSNPALDTTTLRYGYTSLTTPSSVYEYDMVTRAKTLLKEQEVVGTFDRTKYTTERLYAPARDGVLIPISMVYRNDFPRDGSGPVLQYAYGSYGMSMDPTFSSVRLSLLDRGFAFAICHIRGGQEMGRAWYENGRLLRKMNTFHDFIDCSLYLIQQRWTSPECLYAMGGSAGGLLMGAVANLRPDLYHGMVAQVPFVDVVTTMLDDTIPLTTGEYEEWGNPNEETYYAYMKSYSPYDNVTPQKYPNLLVTTGFHDSQVQYWEPAKWVARLRELTTGPRLILLHCDLEIGHGGASGRFKRLHDYALEYAFLLGLAGKVG</sequence>
<dbReference type="Pfam" id="PF02897">
    <property type="entry name" value="Peptidase_S9_N"/>
    <property type="match status" value="1"/>
</dbReference>
<feature type="domain" description="Peptidase S9 prolyl oligopeptidase catalytic" evidence="7">
    <location>
        <begin position="475"/>
        <end position="689"/>
    </location>
</feature>
<accession>A0A840TDS5</accession>
<feature type="domain" description="Peptidase S9A N-terminal" evidence="8">
    <location>
        <begin position="11"/>
        <end position="416"/>
    </location>
</feature>
<dbReference type="InterPro" id="IPR029058">
    <property type="entry name" value="AB_hydrolase_fold"/>
</dbReference>
<dbReference type="GO" id="GO:0006508">
    <property type="term" value="P:proteolysis"/>
    <property type="evidence" value="ECO:0007669"/>
    <property type="project" value="UniProtKB-KW"/>
</dbReference>
<dbReference type="SUPFAM" id="SSF53474">
    <property type="entry name" value="alpha/beta-Hydrolases"/>
    <property type="match status" value="1"/>
</dbReference>
<dbReference type="FunFam" id="3.40.50.1820:FF:000005">
    <property type="entry name" value="Prolyl endopeptidase"/>
    <property type="match status" value="1"/>
</dbReference>
<dbReference type="GO" id="GO:0004252">
    <property type="term" value="F:serine-type endopeptidase activity"/>
    <property type="evidence" value="ECO:0007669"/>
    <property type="project" value="InterPro"/>
</dbReference>
<proteinExistence type="inferred from homology"/>
<dbReference type="PANTHER" id="PTHR11757:SF19">
    <property type="entry name" value="PROLYL ENDOPEPTIDASE-LIKE"/>
    <property type="match status" value="1"/>
</dbReference>
<keyword evidence="4" id="KW-0720">Serine protease</keyword>
<dbReference type="EMBL" id="JACHGF010000001">
    <property type="protein sequence ID" value="MBB5282266.1"/>
    <property type="molecule type" value="Genomic_DNA"/>
</dbReference>
<keyword evidence="10" id="KW-1185">Reference proteome</keyword>
<dbReference type="AlphaFoldDB" id="A0A840TDS5"/>
<dbReference type="InterPro" id="IPR023302">
    <property type="entry name" value="Pept_S9A_N"/>
</dbReference>
<dbReference type="Gene3D" id="3.40.50.1820">
    <property type="entry name" value="alpha/beta hydrolase"/>
    <property type="match status" value="1"/>
</dbReference>
<evidence type="ECO:0000256" key="3">
    <source>
        <dbReference type="ARBA" id="ARBA00022801"/>
    </source>
</evidence>
<organism evidence="9 10">
    <name type="scientific">Rhabdobacter roseus</name>
    <dbReference type="NCBI Taxonomy" id="1655419"/>
    <lineage>
        <taxon>Bacteria</taxon>
        <taxon>Pseudomonadati</taxon>
        <taxon>Bacteroidota</taxon>
        <taxon>Cytophagia</taxon>
        <taxon>Cytophagales</taxon>
        <taxon>Cytophagaceae</taxon>
        <taxon>Rhabdobacter</taxon>
    </lineage>
</organism>
<dbReference type="PRINTS" id="PR00862">
    <property type="entry name" value="PROLIGOPTASE"/>
</dbReference>
<comment type="function">
    <text evidence="5">Cleaves peptide bonds on the C-terminal side of prolyl residues within peptides that are up to approximately 30 amino acids long. Has an absolute requirement for an X-Pro bond in the trans configuration immediately preceding the Pro-Y scissible bond.</text>
</comment>
<comment type="caution">
    <text evidence="9">The sequence shown here is derived from an EMBL/GenBank/DDBJ whole genome shotgun (WGS) entry which is preliminary data.</text>
</comment>
<evidence type="ECO:0000256" key="1">
    <source>
        <dbReference type="ARBA" id="ARBA00005228"/>
    </source>
</evidence>
<dbReference type="InterPro" id="IPR001375">
    <property type="entry name" value="Peptidase_S9_cat"/>
</dbReference>
<evidence type="ECO:0000313" key="9">
    <source>
        <dbReference type="EMBL" id="MBB5282266.1"/>
    </source>
</evidence>
<gene>
    <name evidence="9" type="ORF">HNQ92_000387</name>
</gene>
<evidence type="ECO:0000259" key="8">
    <source>
        <dbReference type="Pfam" id="PF02897"/>
    </source>
</evidence>
<evidence type="ECO:0000256" key="2">
    <source>
        <dbReference type="ARBA" id="ARBA00022670"/>
    </source>
</evidence>
<evidence type="ECO:0000313" key="10">
    <source>
        <dbReference type="Proteomes" id="UP000557307"/>
    </source>
</evidence>
<dbReference type="InterPro" id="IPR051543">
    <property type="entry name" value="Serine_Peptidase_S9A"/>
</dbReference>
<dbReference type="Proteomes" id="UP000557307">
    <property type="component" value="Unassembled WGS sequence"/>
</dbReference>
<dbReference type="Gene3D" id="2.130.10.120">
    <property type="entry name" value="Prolyl oligopeptidase, N-terminal domain"/>
    <property type="match status" value="1"/>
</dbReference>
<evidence type="ECO:0000259" key="7">
    <source>
        <dbReference type="Pfam" id="PF00326"/>
    </source>
</evidence>
<dbReference type="RefSeq" id="WP_184170083.1">
    <property type="nucleotide sequence ID" value="NZ_JACHGF010000001.1"/>
</dbReference>
<comment type="similarity">
    <text evidence="1">Belongs to the peptidase S9A family.</text>
</comment>